<feature type="transmembrane region" description="Helical" evidence="7">
    <location>
        <begin position="757"/>
        <end position="779"/>
    </location>
</feature>
<keyword evidence="8" id="KW-0732">Signal</keyword>
<feature type="region of interest" description="Disordered" evidence="6">
    <location>
        <begin position="207"/>
        <end position="229"/>
    </location>
</feature>
<reference evidence="9 10" key="1">
    <citation type="journal article" date="2011" name="PLoS Genet.">
        <title>Comparative genomic analysis of human fungal pathogens causing paracoccidioidomycosis.</title>
        <authorList>
            <person name="Desjardins C.A."/>
            <person name="Champion M.D."/>
            <person name="Holder J.W."/>
            <person name="Muszewska A."/>
            <person name="Goldberg J."/>
            <person name="Bailao A.M."/>
            <person name="Brigido M.M."/>
            <person name="Ferreira M.E."/>
            <person name="Garcia A.M."/>
            <person name="Grynberg M."/>
            <person name="Gujja S."/>
            <person name="Heiman D.I."/>
            <person name="Henn M.R."/>
            <person name="Kodira C.D."/>
            <person name="Leon-Narvaez H."/>
            <person name="Longo L.V."/>
            <person name="Ma L.J."/>
            <person name="Malavazi I."/>
            <person name="Matsuo A.L."/>
            <person name="Morais F.V."/>
            <person name="Pereira M."/>
            <person name="Rodriguez-Brito S."/>
            <person name="Sakthikumar S."/>
            <person name="Salem-Izacc S.M."/>
            <person name="Sykes S.M."/>
            <person name="Teixeira M.M."/>
            <person name="Vallejo M.C."/>
            <person name="Walter M.E."/>
            <person name="Yandava C."/>
            <person name="Young S."/>
            <person name="Zeng Q."/>
            <person name="Zucker J."/>
            <person name="Felipe M.S."/>
            <person name="Goldman G.H."/>
            <person name="Haas B.J."/>
            <person name="McEwen J.G."/>
            <person name="Nino-Vega G."/>
            <person name="Puccia R."/>
            <person name="San-Blas G."/>
            <person name="Soares C.M."/>
            <person name="Birren B.W."/>
            <person name="Cuomo C.A."/>
        </authorList>
    </citation>
    <scope>NUCLEOTIDE SEQUENCE [LARGE SCALE GENOMIC DNA]</scope>
    <source>
        <strain evidence="9 10">Pb18</strain>
    </source>
</reference>
<dbReference type="PANTHER" id="PTHR13317">
    <property type="entry name" value="TRANSMEMBRANE ANTERIOR POSTERIOR TRANSFORMATION PROTEIN 1 HOMOLOG"/>
    <property type="match status" value="1"/>
</dbReference>
<gene>
    <name evidence="9" type="ORF">PADG_03623</name>
</gene>
<evidence type="ECO:0000256" key="8">
    <source>
        <dbReference type="SAM" id="SignalP"/>
    </source>
</evidence>
<dbReference type="EMBL" id="KN275960">
    <property type="protein sequence ID" value="EEH47539.2"/>
    <property type="molecule type" value="Genomic_DNA"/>
</dbReference>
<sequence length="1210" mass="134409">MPRRLTLLLRLCFLSGELQVNYYATATSGQLASTDVKIELLKPSRLTKSSQQQKINGLRGKPVIYSKHISIRTADPTASQPGDHPASVLPSVGERVRLRILDYDDGSYISLKGGIVMDTTNGIASPTISGRSGDSLMADSYARDIASERNCSEEPLAVHAGSKGNDTDIDPTVKMTNLQGLVAEVVNGQCPKKMDVLRMEDNGMRNVQNSEDKSPALQNGTEPQAIPTPVLDMKGQGDETVPLKPISIGPTPTLGSCMENPDESVETVSSLVLGGKPAVQSEQVANVEMASSLKRIDSQRQSPSTRDREKNKILKLSPAKIHELTSSPESLTLHSTSPERYRWQPALHPYASSDSRKAGGVLDLPVGRLVANESSRRIRSPRRKLNLGRNTHLEDPREFLGSAHQMPPPSPTRRRTYSALAGSVPDTPQRRRFSASDDRLANSWSSRPKRPKPDPIDMAKNRQNSASIADPLPSPVPQSIPLPPFSIPTYLQLELASDRPSPLYIHRSAKNDFPYESSQAKLERLQNFFLLPPALEHVLFFGTLACIDAWLYYFTILPLRFFKSIFILLQSWAVNVGAEAQYICGFIIAGVARVWRRRHQAASATGVNWYDQKVKEDSGHSQSNVDIPPTTGIDNPFLDDDTMNRASGNDRRNWASVSRRHRRNRSIPSTLLPDHKADILKGLLMIFTCLVLMYFDASRMYHWIRGQAAIKLYVIYNVLEVGDRLLSAIGQDVLECLFSREALERKPDGRSKILRPFWLFIIALIYTVIHSTALFYQVMTLNVAVNSYSNALITLLLSNQFVEIKSTVFKKFEKENLFQLTCADVVERFQLWLMLTIIASRNIVETGIFSSGSGLSLFASSSPSTSPNNTSFVTPPRTASSILPQAFTILPSSILSSLSKVNSLLPHVLGPFLVVLGSEMIVDWLKHAYINKFNNTRPSMYGRFIDVLAKDYYTNAFADQNLNRRLGLPVIPLACLFFRVSVQTYQMFLTSWLPQTQPFLPPSNTTSLTSIHDHYSPSPSPSPSLLFPFQPLETAFSLTKISPLFQTLISHATPSPATFIPIFTAILILLLYLTLLFSKLVLGIILLSYARSRYKKMKLRERGPVSSTTSTVTNSFSASKPTATPSTTAVLHSPAKAPNPDIVEGARRVGGWGAVEIGEDRRRWIYADDPDGARRLREREERDRVGKSNAGGSDGIEGVMRYEMAAKRIW</sequence>
<evidence type="ECO:0000256" key="1">
    <source>
        <dbReference type="ARBA" id="ARBA00004141"/>
    </source>
</evidence>
<comment type="similarity">
    <text evidence="2">Belongs to the TAPT1 family.</text>
</comment>
<dbReference type="OrthoDB" id="5376140at2759"/>
<dbReference type="RefSeq" id="XP_010759119.1">
    <property type="nucleotide sequence ID" value="XM_010760817.1"/>
</dbReference>
<evidence type="ECO:0000256" key="2">
    <source>
        <dbReference type="ARBA" id="ARBA00008803"/>
    </source>
</evidence>
<feature type="transmembrane region" description="Helical" evidence="7">
    <location>
        <begin position="565"/>
        <end position="589"/>
    </location>
</feature>
<evidence type="ECO:0000256" key="7">
    <source>
        <dbReference type="SAM" id="Phobius"/>
    </source>
</evidence>
<keyword evidence="3 7" id="KW-0812">Transmembrane</keyword>
<dbReference type="GeneID" id="22582900"/>
<feature type="signal peptide" evidence="8">
    <location>
        <begin position="1"/>
        <end position="16"/>
    </location>
</feature>
<dbReference type="eggNOG" id="KOG2490">
    <property type="taxonomic scope" value="Eukaryota"/>
</dbReference>
<feature type="transmembrane region" description="Helical" evidence="7">
    <location>
        <begin position="534"/>
        <end position="553"/>
    </location>
</feature>
<dbReference type="STRING" id="502780.C1G8N7"/>
<comment type="subcellular location">
    <subcellularLocation>
        <location evidence="1">Membrane</location>
        <topology evidence="1">Multi-pass membrane protein</topology>
    </subcellularLocation>
</comment>
<feature type="compositionally biased region" description="Basic residues" evidence="6">
    <location>
        <begin position="377"/>
        <end position="386"/>
    </location>
</feature>
<dbReference type="PANTHER" id="PTHR13317:SF4">
    <property type="entry name" value="TRANSMEMBRANE ANTERIOR POSTERIOR TRANSFORMATION PROTEIN 1 HOMOLOG"/>
    <property type="match status" value="1"/>
</dbReference>
<feature type="compositionally biased region" description="Basic and acidic residues" evidence="6">
    <location>
        <begin position="451"/>
        <end position="460"/>
    </location>
</feature>
<name>C1G8N7_PARBD</name>
<protein>
    <submittedName>
        <fullName evidence="9">Uncharacterized protein</fullName>
    </submittedName>
</protein>
<evidence type="ECO:0000256" key="6">
    <source>
        <dbReference type="SAM" id="MobiDB-lite"/>
    </source>
</evidence>
<proteinExistence type="inferred from homology"/>
<evidence type="ECO:0000256" key="4">
    <source>
        <dbReference type="ARBA" id="ARBA00022989"/>
    </source>
</evidence>
<dbReference type="Pfam" id="PF05346">
    <property type="entry name" value="DUF747"/>
    <property type="match status" value="1"/>
</dbReference>
<dbReference type="AlphaFoldDB" id="C1G8N7"/>
<dbReference type="Proteomes" id="UP000001628">
    <property type="component" value="Unassembled WGS sequence"/>
</dbReference>
<feature type="chain" id="PRO_5002909700" evidence="8">
    <location>
        <begin position="17"/>
        <end position="1210"/>
    </location>
</feature>
<evidence type="ECO:0000313" key="10">
    <source>
        <dbReference type="Proteomes" id="UP000001628"/>
    </source>
</evidence>
<organism evidence="9 10">
    <name type="scientific">Paracoccidioides brasiliensis (strain Pb18)</name>
    <dbReference type="NCBI Taxonomy" id="502780"/>
    <lineage>
        <taxon>Eukaryota</taxon>
        <taxon>Fungi</taxon>
        <taxon>Dikarya</taxon>
        <taxon>Ascomycota</taxon>
        <taxon>Pezizomycotina</taxon>
        <taxon>Eurotiomycetes</taxon>
        <taxon>Eurotiomycetidae</taxon>
        <taxon>Onygenales</taxon>
        <taxon>Ajellomycetaceae</taxon>
        <taxon>Paracoccidioides</taxon>
    </lineage>
</organism>
<feature type="compositionally biased region" description="Low complexity" evidence="6">
    <location>
        <begin position="1106"/>
        <end position="1129"/>
    </location>
</feature>
<feature type="region of interest" description="Disordered" evidence="6">
    <location>
        <begin position="1105"/>
        <end position="1137"/>
    </location>
</feature>
<dbReference type="VEuPathDB" id="FungiDB:PADG_03623"/>
<dbReference type="InterPro" id="IPR008010">
    <property type="entry name" value="Tatp1"/>
</dbReference>
<evidence type="ECO:0000313" key="9">
    <source>
        <dbReference type="EMBL" id="EEH47539.2"/>
    </source>
</evidence>
<accession>C1G8N7</accession>
<keyword evidence="10" id="KW-1185">Reference proteome</keyword>
<dbReference type="HOGENOM" id="CLU_003655_0_0_1"/>
<evidence type="ECO:0000256" key="5">
    <source>
        <dbReference type="ARBA" id="ARBA00023136"/>
    </source>
</evidence>
<feature type="transmembrane region" description="Helical" evidence="7">
    <location>
        <begin position="1059"/>
        <end position="1090"/>
    </location>
</feature>
<evidence type="ECO:0000256" key="3">
    <source>
        <dbReference type="ARBA" id="ARBA00022692"/>
    </source>
</evidence>
<keyword evidence="5 7" id="KW-0472">Membrane</keyword>
<keyword evidence="4 7" id="KW-1133">Transmembrane helix</keyword>
<feature type="transmembrane region" description="Helical" evidence="7">
    <location>
        <begin position="679"/>
        <end position="695"/>
    </location>
</feature>
<dbReference type="GO" id="GO:0005789">
    <property type="term" value="C:endoplasmic reticulum membrane"/>
    <property type="evidence" value="ECO:0007669"/>
    <property type="project" value="TreeGrafter"/>
</dbReference>
<feature type="region of interest" description="Disordered" evidence="6">
    <location>
        <begin position="291"/>
        <end position="312"/>
    </location>
</feature>
<dbReference type="KEGG" id="pbn:PADG_03623"/>
<feature type="region of interest" description="Disordered" evidence="6">
    <location>
        <begin position="373"/>
        <end position="460"/>
    </location>
</feature>
<dbReference type="InParanoid" id="C1G8N7"/>